<reference evidence="2 3" key="1">
    <citation type="submission" date="2019-03" db="EMBL/GenBank/DDBJ databases">
        <title>Single cell metagenomics reveals metabolic interactions within the superorganism composed of flagellate Streblomastix strix and complex community of Bacteroidetes bacteria on its surface.</title>
        <authorList>
            <person name="Treitli S.C."/>
            <person name="Kolisko M."/>
            <person name="Husnik F."/>
            <person name="Keeling P."/>
            <person name="Hampl V."/>
        </authorList>
    </citation>
    <scope>NUCLEOTIDE SEQUENCE [LARGE SCALE GENOMIC DNA]</scope>
    <source>
        <strain evidence="2">ST1C</strain>
    </source>
</reference>
<comment type="caution">
    <text evidence="2">The sequence shown here is derived from an EMBL/GenBank/DDBJ whole genome shotgun (WGS) entry which is preliminary data.</text>
</comment>
<evidence type="ECO:0000313" key="3">
    <source>
        <dbReference type="Proteomes" id="UP000324800"/>
    </source>
</evidence>
<keyword evidence="1" id="KW-0472">Membrane</keyword>
<sequence>MLLILALAALSSGRLFSSEKFKTNQDFVKGEIQYVADTLTSKGVYNYDYVQGEQKINNTFVYATKKIDEYEVLIANSKETDANYYSIADSKATFDKLKTTQPLTADEIKCAVINRTYTGNLYGCIGYTVLAVEDGDIAPSITHLIANGVTQIKYTNVPKEISSIPGFEATIDIPHDCSAANTGYSFLDMSIHKNGVVDTSCVPNSAVPTDNKCSDSTKIKTTYLKGFRWGDVGQVDAEILKKLIQRFGVTVTRFRFQTGIAEPPYIDASAILFGWRTVGEGEAAKQYWVGAAYDIETLKYEWVDDLLPIEQPLSTSTATFLFKSGVSAVRAALGVFAAAVLLPAVALFL</sequence>
<protein>
    <submittedName>
        <fullName evidence="2">Uncharacterized protein</fullName>
    </submittedName>
</protein>
<gene>
    <name evidence="2" type="ORF">EZS28_038960</name>
</gene>
<keyword evidence="1" id="KW-1133">Transmembrane helix</keyword>
<dbReference type="Proteomes" id="UP000324800">
    <property type="component" value="Unassembled WGS sequence"/>
</dbReference>
<proteinExistence type="predicted"/>
<organism evidence="2 3">
    <name type="scientific">Streblomastix strix</name>
    <dbReference type="NCBI Taxonomy" id="222440"/>
    <lineage>
        <taxon>Eukaryota</taxon>
        <taxon>Metamonada</taxon>
        <taxon>Preaxostyla</taxon>
        <taxon>Oxymonadida</taxon>
        <taxon>Streblomastigidae</taxon>
        <taxon>Streblomastix</taxon>
    </lineage>
</organism>
<accession>A0A5J4U5I1</accession>
<evidence type="ECO:0000313" key="2">
    <source>
        <dbReference type="EMBL" id="KAA6365513.1"/>
    </source>
</evidence>
<feature type="transmembrane region" description="Helical" evidence="1">
    <location>
        <begin position="328"/>
        <end position="348"/>
    </location>
</feature>
<dbReference type="EMBL" id="SNRW01020379">
    <property type="protein sequence ID" value="KAA6365513.1"/>
    <property type="molecule type" value="Genomic_DNA"/>
</dbReference>
<dbReference type="AlphaFoldDB" id="A0A5J4U5I1"/>
<name>A0A5J4U5I1_9EUKA</name>
<keyword evidence="1" id="KW-0812">Transmembrane</keyword>
<evidence type="ECO:0000256" key="1">
    <source>
        <dbReference type="SAM" id="Phobius"/>
    </source>
</evidence>